<dbReference type="InterPro" id="IPR036273">
    <property type="entry name" value="CRAL/TRIO_N_dom_sf"/>
</dbReference>
<proteinExistence type="predicted"/>
<evidence type="ECO:0000313" key="1">
    <source>
        <dbReference type="EMBL" id="KAJ4451790.1"/>
    </source>
</evidence>
<dbReference type="EMBL" id="JAJSOF020000001">
    <property type="protein sequence ID" value="KAJ4451790.1"/>
    <property type="molecule type" value="Genomic_DNA"/>
</dbReference>
<name>A0ABQ8U2K2_PERAM</name>
<reference evidence="1 2" key="1">
    <citation type="journal article" date="2022" name="Allergy">
        <title>Genome assembly and annotation of Periplaneta americana reveal a comprehensive cockroach allergen profile.</title>
        <authorList>
            <person name="Wang L."/>
            <person name="Xiong Q."/>
            <person name="Saelim N."/>
            <person name="Wang L."/>
            <person name="Nong W."/>
            <person name="Wan A.T."/>
            <person name="Shi M."/>
            <person name="Liu X."/>
            <person name="Cao Q."/>
            <person name="Hui J.H.L."/>
            <person name="Sookrung N."/>
            <person name="Leung T.F."/>
            <person name="Tungtrongchitr A."/>
            <person name="Tsui S.K.W."/>
        </authorList>
    </citation>
    <scope>NUCLEOTIDE SEQUENCE [LARGE SCALE GENOMIC DNA]</scope>
    <source>
        <strain evidence="1">PWHHKU_190912</strain>
    </source>
</reference>
<dbReference type="SUPFAM" id="SSF46938">
    <property type="entry name" value="CRAL/TRIO N-terminal domain"/>
    <property type="match status" value="1"/>
</dbReference>
<protein>
    <submittedName>
        <fullName evidence="1">Uncharacterized protein</fullName>
    </submittedName>
</protein>
<evidence type="ECO:0000313" key="2">
    <source>
        <dbReference type="Proteomes" id="UP001148838"/>
    </source>
</evidence>
<sequence length="125" mass="14209">MRINKDGQNTDVPVYKAIALHGVTGRRLVTLKTSLATTGKAHTETRVKHGNRAHQMKGEILSKICQHIQSLRDTQLELFLHSCKCSLEFTKTTIEAYYTVRTSTPEFFSDRDLHIPELQQIKSVT</sequence>
<dbReference type="Proteomes" id="UP001148838">
    <property type="component" value="Unassembled WGS sequence"/>
</dbReference>
<keyword evidence="2" id="KW-1185">Reference proteome</keyword>
<comment type="caution">
    <text evidence="1">The sequence shown here is derived from an EMBL/GenBank/DDBJ whole genome shotgun (WGS) entry which is preliminary data.</text>
</comment>
<gene>
    <name evidence="1" type="ORF">ANN_03262</name>
</gene>
<organism evidence="1 2">
    <name type="scientific">Periplaneta americana</name>
    <name type="common">American cockroach</name>
    <name type="synonym">Blatta americana</name>
    <dbReference type="NCBI Taxonomy" id="6978"/>
    <lineage>
        <taxon>Eukaryota</taxon>
        <taxon>Metazoa</taxon>
        <taxon>Ecdysozoa</taxon>
        <taxon>Arthropoda</taxon>
        <taxon>Hexapoda</taxon>
        <taxon>Insecta</taxon>
        <taxon>Pterygota</taxon>
        <taxon>Neoptera</taxon>
        <taxon>Polyneoptera</taxon>
        <taxon>Dictyoptera</taxon>
        <taxon>Blattodea</taxon>
        <taxon>Blattoidea</taxon>
        <taxon>Blattidae</taxon>
        <taxon>Blattinae</taxon>
        <taxon>Periplaneta</taxon>
    </lineage>
</organism>
<accession>A0ABQ8U2K2</accession>